<keyword evidence="1" id="KW-0175">Coiled coil</keyword>
<dbReference type="Gene3D" id="3.40.50.300">
    <property type="entry name" value="P-loop containing nucleotide triphosphate hydrolases"/>
    <property type="match status" value="2"/>
</dbReference>
<keyword evidence="4" id="KW-0378">Hydrolase</keyword>
<feature type="compositionally biased region" description="Low complexity" evidence="2">
    <location>
        <begin position="344"/>
        <end position="361"/>
    </location>
</feature>
<dbReference type="GO" id="GO:0016787">
    <property type="term" value="F:hydrolase activity"/>
    <property type="evidence" value="ECO:0007669"/>
    <property type="project" value="UniProtKB-KW"/>
</dbReference>
<dbReference type="InParanoid" id="A0A0V0QLI0"/>
<feature type="region of interest" description="Disordered" evidence="2">
    <location>
        <begin position="2451"/>
        <end position="2474"/>
    </location>
</feature>
<organism evidence="4 5">
    <name type="scientific">Pseudocohnilembus persalinus</name>
    <name type="common">Ciliate</name>
    <dbReference type="NCBI Taxonomy" id="266149"/>
    <lineage>
        <taxon>Eukaryota</taxon>
        <taxon>Sar</taxon>
        <taxon>Alveolata</taxon>
        <taxon>Ciliophora</taxon>
        <taxon>Intramacronucleata</taxon>
        <taxon>Oligohymenophorea</taxon>
        <taxon>Scuticociliatia</taxon>
        <taxon>Philasterida</taxon>
        <taxon>Pseudocohnilembidae</taxon>
        <taxon>Pseudocohnilembus</taxon>
    </lineage>
</organism>
<sequence>MAIFKADRLTQQNLSHTIFQHQPKILHLFLNGAYNKSEKQYKLNFEHQSTGFSEQITLKQLKKLFTQPQIKLPQLIVINALHSYEIADFFIKSGVKYVLTIQTILQNADFIIESFLLEFYKQIFQGQSINYAYNFALTKIKDENIQCFTCCCAHPHSDNCQWKKTHQFCHFKHSPTCLCEKRNQLIHQWSYKDGKQQRCKWSEQFIETMNLMDKSEPFTNLKQNYRENNYINFYNYYADKNQNELNLQKLQSQNFQSNSDSEESDCSQIAQIDFDDNNYENEEQNQQNNFNNDQINNNDIQNKYLHQLNNQNNSNNNFDQCQYQYPDQYLNSNFYQTNHAKKIQIPQPQQKQQQLQNSQQKYPKKQQQEQKKPEQTQNYSFNPTSSQNNSSNINKSTNLSYSNFYNNNKNNSNNNNNNQSIQSQYKNQYNQQQQQKQQQQNVLLTEENYIQQKQSNLDFKQSFYNEEVENYQNINEITVCCCPDLLQKSDILHGPELKFQLLSKENIKNKGYLKIFNEELPQGEVIDISTKQQSYKNQLFQPHDITELIGLIAEKKSTYQFLNQCAEISTNQNQTTEKKTNNILLIYSVKGGGKTTLAKYLAQNFYQRHDFEGIINIKCQNKTQQIIRKLQDFSYQKQEKITIQQNNPKNNSPQNQQLSYPEAEENQTQNLNLSFNPNQNHNLNQNSNSNSNKNQNNQNLNYNINQNLNEFETQTNQNLEKNQPFQIQSLQNPQITPQKLYLSYPVKNSEIKNKNSTHQKKNGASNFSYATDSYQIEIRKILKNLNIILILDDIDDLLKNDMQNFINLLKELESTNKSIIILTSSVQNQNALNHRFPNIFKQELRTLHLNNAIKLFMKNIENQQLYQLFRGQYNKIVSNLMEVIKRTPSEIIRYANMIKSTNTLKKITIQQQNQFISKNTFDDKICQLKSSDPESFELLILISFFTQGLSFFDIQTLLKIAEKILQNHQNKPQEEENDYNNDIQKELITEKQNKKPEFEINSSQDQQNPCFSQNKIPFHLFQKKNSLSQKLYILTRQKQKEPNNNIEEDSNKDLSIEEGTSLFLKIKSITCQKTNQKIKIFQANFPEEIARKYPNETARLQTFCLYYIAMCCKYFLLKQLDQKPQIESQFISKCGLFTLKVQESCEQYKVLLEKYYIPNEQLENLFSRFQIIDIFQQVHQQTILDLLTNNGFIQNIINSNRKCELPAEKYKIFILNFQILQILCEFIPNLVFIIQNKKQIALELCNQAITIIDTIHEEDEQQQQQQQQQQSPDQSEIQKMMYYTMKIKLNLLTSHIHFQLAFQNDSQIRQQEENFQHLISATKNVQQTLLLLENEKNPCAPFIHTLAKIELFYLLGQIVSQNQLKKKTAYPYPLNLEDAKNYLKYLNTDIYATKKNYFYQGLEIFAQKKDFLQKYVQININPYLQKFQIEISKIILHSPNKFNDQQLIDIYNQLKKTIVLTENNNNYNNNNFNNNFNKNNNYNNEEFKQLEIQCKLQIFQLSQEILKRPDLEFNFKDFINLKIQYLDPLESYCRKTKKYEVEFTRIKNLVSQSIYKQYKQEVFHFICCSPLVEEAPDGTIYAIKQTIIKTTSFYFLNVEKIIQNSQKMVVNKFDTLQKTVFYKILNDGCSFLNLRFHIESEQNFLFQNEDYKLQKEKLTDIYQFFTQNPNKLSNIKIILLGTFKPVYGQFFLNLFQQVQKIQKEISKNDQNQQIVKIPFIVTFNFKSQDKLDRSVAIHKFISAKMDYIKYLSVEIFSLIFLQNLLENEEEKFNFQQLKSIFQKSSIQMKFQVIKMYHLFKHEESQNQNFKDLSHNEIQEIEKEYSNLLGQGPVLINQDPFEHNIIELSPYGQKIDISKLQAPTNIQKGYLTFQYIGQNKAFYQSLQYLQKYQSLNIIGEPGIGKTEFVMYLGYKLRNHFLDGIFYFSLKELQIDYYQKNLIKLMEKSLGKEFQNNLQQFFTSNMLIIFDDFDQYLQGEEIEHLTEVIKAIIHQQTSTIFVTEKPVNDKIVEFEQKIKQITEEDSPISETDMEKYKEFIGNHFSVSERTRMEYQLEFQKLFKISHQELPQAQTHINQNQIQNQNFKNSQKNSFNFENQLQQYQQQQLQQYQQQQQQQKQQQQKQQSQSQKILKVQQQKLQPLEEPEFLLLCNSFIDIHFIQKSPQEKLRFSQEIHNKYQTAKGNMKILLQLFFKYFDSDFYDIQKIQQSSNCVLPQFQSSLSLFEENPSSSKQLNQQETSEKIITQSPLKQQKTNNIFQKIENSQINQNLYSLLLQLDSIYLYRKYWPDMHYKHFQYQKHKINLLQKQQQQKPQSQKKILNKNYSLKDLNETSEFKLNLKKNLSFQSLNIKTEKSKSNINSQTQLDSISVENSHNNLYYYKQNQTNYENSEKNSQNFANQIQKDDKFLQNSQNKTNQSSSSQQQQQYQQQQNDVYNFENLSRNFTEQNQKFSQKKQKNNNNINENNINIKDPNSKYTTINQEKDNINSEIQIENQVNFDSNQNLEDNEPILVEEEPYYSSNDSSQNNDN</sequence>
<feature type="domain" description="AAA+ ATPase" evidence="3">
    <location>
        <begin position="580"/>
        <end position="846"/>
    </location>
</feature>
<reference evidence="4 5" key="1">
    <citation type="journal article" date="2015" name="Sci. Rep.">
        <title>Genome of the facultative scuticociliatosis pathogen Pseudocohnilembus persalinus provides insight into its virulence through horizontal gene transfer.</title>
        <authorList>
            <person name="Xiong J."/>
            <person name="Wang G."/>
            <person name="Cheng J."/>
            <person name="Tian M."/>
            <person name="Pan X."/>
            <person name="Warren A."/>
            <person name="Jiang C."/>
            <person name="Yuan D."/>
            <person name="Miao W."/>
        </authorList>
    </citation>
    <scope>NUCLEOTIDE SEQUENCE [LARGE SCALE GENOMIC DNA]</scope>
    <source>
        <strain evidence="4">36N120E</strain>
    </source>
</reference>
<feature type="compositionally biased region" description="Low complexity" evidence="2">
    <location>
        <begin position="644"/>
        <end position="657"/>
    </location>
</feature>
<evidence type="ECO:0000256" key="2">
    <source>
        <dbReference type="SAM" id="MobiDB-lite"/>
    </source>
</evidence>
<feature type="region of interest" description="Disordered" evidence="2">
    <location>
        <begin position="2409"/>
        <end position="2429"/>
    </location>
</feature>
<proteinExistence type="predicted"/>
<evidence type="ECO:0000313" key="4">
    <source>
        <dbReference type="EMBL" id="KRX03167.1"/>
    </source>
</evidence>
<feature type="compositionally biased region" description="Low complexity" evidence="2">
    <location>
        <begin position="669"/>
        <end position="700"/>
    </location>
</feature>
<feature type="region of interest" description="Disordered" evidence="2">
    <location>
        <begin position="642"/>
        <end position="700"/>
    </location>
</feature>
<dbReference type="EMBL" id="LDAU01000143">
    <property type="protein sequence ID" value="KRX03167.1"/>
    <property type="molecule type" value="Genomic_DNA"/>
</dbReference>
<dbReference type="SMART" id="SM00382">
    <property type="entry name" value="AAA"/>
    <property type="match status" value="2"/>
</dbReference>
<protein>
    <submittedName>
        <fullName evidence="4">p-loop containing nucleoside triphosphate hydrolase</fullName>
    </submittedName>
</protein>
<feature type="region of interest" description="Disordered" evidence="2">
    <location>
        <begin position="344"/>
        <end position="420"/>
    </location>
</feature>
<evidence type="ECO:0000313" key="5">
    <source>
        <dbReference type="Proteomes" id="UP000054937"/>
    </source>
</evidence>
<keyword evidence="5" id="KW-1185">Reference proteome</keyword>
<dbReference type="SUPFAM" id="SSF52540">
    <property type="entry name" value="P-loop containing nucleoside triphosphate hydrolases"/>
    <property type="match status" value="2"/>
</dbReference>
<feature type="domain" description="AAA+ ATPase" evidence="3">
    <location>
        <begin position="1890"/>
        <end position="2179"/>
    </location>
</feature>
<name>A0A0V0QLI0_PSEPJ</name>
<dbReference type="InterPro" id="IPR027417">
    <property type="entry name" value="P-loop_NTPase"/>
</dbReference>
<feature type="coiled-coil region" evidence="1">
    <location>
        <begin position="2084"/>
        <end position="2126"/>
    </location>
</feature>
<gene>
    <name evidence="4" type="ORF">PPERSA_10540</name>
</gene>
<dbReference type="Proteomes" id="UP000054937">
    <property type="component" value="Unassembled WGS sequence"/>
</dbReference>
<comment type="caution">
    <text evidence="4">The sequence shown here is derived from an EMBL/GenBank/DDBJ whole genome shotgun (WGS) entry which is preliminary data.</text>
</comment>
<evidence type="ECO:0000256" key="1">
    <source>
        <dbReference type="SAM" id="Coils"/>
    </source>
</evidence>
<accession>A0A0V0QLI0</accession>
<feature type="compositionally biased region" description="Low complexity" evidence="2">
    <location>
        <begin position="375"/>
        <end position="420"/>
    </location>
</feature>
<evidence type="ECO:0000259" key="3">
    <source>
        <dbReference type="SMART" id="SM00382"/>
    </source>
</evidence>
<feature type="compositionally biased region" description="Low complexity" evidence="2">
    <location>
        <begin position="2457"/>
        <end position="2469"/>
    </location>
</feature>
<dbReference type="InterPro" id="IPR003593">
    <property type="entry name" value="AAA+_ATPase"/>
</dbReference>